<protein>
    <recommendedName>
        <fullName evidence="1">GIY-YIG domain-containing protein</fullName>
    </recommendedName>
</protein>
<name>A0A0F9LTE0_9ZZZZ</name>
<accession>A0A0F9LTE0</accession>
<sequence>MDRYYIGESPEPGLRLELHNAHHFKRAFTKAADDWEIALSKECSSKEDTLYLERFIKRMKPESSSKK</sequence>
<dbReference type="AlphaFoldDB" id="A0A0F9LTE0"/>
<dbReference type="Gene3D" id="3.40.1440.10">
    <property type="entry name" value="GIY-YIG endonuclease"/>
    <property type="match status" value="1"/>
</dbReference>
<comment type="caution">
    <text evidence="2">The sequence shown here is derived from an EMBL/GenBank/DDBJ whole genome shotgun (WGS) entry which is preliminary data.</text>
</comment>
<proteinExistence type="predicted"/>
<dbReference type="InterPro" id="IPR035901">
    <property type="entry name" value="GIY-YIG_endonuc_sf"/>
</dbReference>
<reference evidence="2" key="1">
    <citation type="journal article" date="2015" name="Nature">
        <title>Complex archaea that bridge the gap between prokaryotes and eukaryotes.</title>
        <authorList>
            <person name="Spang A."/>
            <person name="Saw J.H."/>
            <person name="Jorgensen S.L."/>
            <person name="Zaremba-Niedzwiedzka K."/>
            <person name="Martijn J."/>
            <person name="Lind A.E."/>
            <person name="van Eijk R."/>
            <person name="Schleper C."/>
            <person name="Guy L."/>
            <person name="Ettema T.J."/>
        </authorList>
    </citation>
    <scope>NUCLEOTIDE SEQUENCE</scope>
</reference>
<feature type="domain" description="GIY-YIG" evidence="1">
    <location>
        <begin position="3"/>
        <end position="58"/>
    </location>
</feature>
<evidence type="ECO:0000313" key="2">
    <source>
        <dbReference type="EMBL" id="KKM96658.1"/>
    </source>
</evidence>
<gene>
    <name evidence="2" type="ORF">LCGC14_1175900</name>
</gene>
<dbReference type="EMBL" id="LAZR01005850">
    <property type="protein sequence ID" value="KKM96658.1"/>
    <property type="molecule type" value="Genomic_DNA"/>
</dbReference>
<organism evidence="2">
    <name type="scientific">marine sediment metagenome</name>
    <dbReference type="NCBI Taxonomy" id="412755"/>
    <lineage>
        <taxon>unclassified sequences</taxon>
        <taxon>metagenomes</taxon>
        <taxon>ecological metagenomes</taxon>
    </lineage>
</organism>
<dbReference type="Pfam" id="PF01541">
    <property type="entry name" value="GIY-YIG"/>
    <property type="match status" value="1"/>
</dbReference>
<evidence type="ECO:0000259" key="1">
    <source>
        <dbReference type="Pfam" id="PF01541"/>
    </source>
</evidence>
<dbReference type="InterPro" id="IPR000305">
    <property type="entry name" value="GIY-YIG_endonuc"/>
</dbReference>